<reference evidence="3 4" key="1">
    <citation type="submission" date="2020-03" db="EMBL/GenBank/DDBJ databases">
        <title>WGS of actinomycetes isolated from Thailand.</title>
        <authorList>
            <person name="Thawai C."/>
        </authorList>
    </citation>
    <scope>NUCLEOTIDE SEQUENCE [LARGE SCALE GENOMIC DNA]</scope>
    <source>
        <strain evidence="3 4">PLAI 1-29</strain>
    </source>
</reference>
<comment type="caution">
    <text evidence="3">The sequence shown here is derived from an EMBL/GenBank/DDBJ whole genome shotgun (WGS) entry which is preliminary data.</text>
</comment>
<name>A0ABX1BYY4_9ACTN</name>
<feature type="region of interest" description="Disordered" evidence="1">
    <location>
        <begin position="149"/>
        <end position="174"/>
    </location>
</feature>
<evidence type="ECO:0000256" key="1">
    <source>
        <dbReference type="SAM" id="MobiDB-lite"/>
    </source>
</evidence>
<organism evidence="3 4">
    <name type="scientific">Streptomyces zingiberis</name>
    <dbReference type="NCBI Taxonomy" id="2053010"/>
    <lineage>
        <taxon>Bacteria</taxon>
        <taxon>Bacillati</taxon>
        <taxon>Actinomycetota</taxon>
        <taxon>Actinomycetes</taxon>
        <taxon>Kitasatosporales</taxon>
        <taxon>Streptomycetaceae</taxon>
        <taxon>Streptomyces</taxon>
    </lineage>
</organism>
<dbReference type="InterPro" id="IPR041375">
    <property type="entry name" value="VapC45_PIN-like"/>
</dbReference>
<proteinExistence type="predicted"/>
<dbReference type="RefSeq" id="WP_168103506.1">
    <property type="nucleotide sequence ID" value="NZ_JAATEN010000018.1"/>
</dbReference>
<dbReference type="EMBL" id="JAATEN010000018">
    <property type="protein sequence ID" value="NJQ02880.1"/>
    <property type="molecule type" value="Genomic_DNA"/>
</dbReference>
<gene>
    <name evidence="3" type="ORF">HCK00_20630</name>
</gene>
<evidence type="ECO:0000313" key="3">
    <source>
        <dbReference type="EMBL" id="NJQ02880.1"/>
    </source>
</evidence>
<evidence type="ECO:0000259" key="2">
    <source>
        <dbReference type="Pfam" id="PF18478"/>
    </source>
</evidence>
<feature type="domain" description="VapC45 PIN like" evidence="2">
    <location>
        <begin position="8"/>
        <end position="91"/>
    </location>
</feature>
<dbReference type="Pfam" id="PF18478">
    <property type="entry name" value="PIN_10"/>
    <property type="match status" value="1"/>
</dbReference>
<dbReference type="Proteomes" id="UP000695264">
    <property type="component" value="Unassembled WGS sequence"/>
</dbReference>
<keyword evidence="4" id="KW-1185">Reference proteome</keyword>
<sequence length="192" mass="21521">MSRSPTLRLFLDRSTHGEDFVKGVKELCPDTLSIAEKYGVKAAESVEDELWLAEATQEGRICVGADRRILSSSRPAEIAALLKHRARYLVYANNNMRTADQLRIFRTHLADIRELSATPGPWAYTMAQHGLVLTSPIQKFWRRASSARPGAWGSARTPDTGLLPPPRRRPSSGTVRVVVHAVRHDRVGRMWP</sequence>
<evidence type="ECO:0000313" key="4">
    <source>
        <dbReference type="Proteomes" id="UP000695264"/>
    </source>
</evidence>
<protein>
    <recommendedName>
        <fullName evidence="2">VapC45 PIN like domain-containing protein</fullName>
    </recommendedName>
</protein>
<accession>A0ABX1BYY4</accession>